<evidence type="ECO:0000313" key="3">
    <source>
        <dbReference type="Proteomes" id="UP001367676"/>
    </source>
</evidence>
<dbReference type="Gene3D" id="3.10.20.710">
    <property type="entry name" value="SATB, ubiquitin-like oligomerisation domain"/>
    <property type="match status" value="1"/>
</dbReference>
<dbReference type="Proteomes" id="UP001367676">
    <property type="component" value="Unassembled WGS sequence"/>
</dbReference>
<dbReference type="Pfam" id="PF16534">
    <property type="entry name" value="ULD"/>
    <property type="match status" value="1"/>
</dbReference>
<evidence type="ECO:0000313" key="2">
    <source>
        <dbReference type="EMBL" id="KAK7573473.1"/>
    </source>
</evidence>
<gene>
    <name evidence="2" type="ORF">V9T40_010664</name>
</gene>
<keyword evidence="3" id="KW-1185">Reference proteome</keyword>
<dbReference type="InterPro" id="IPR032392">
    <property type="entry name" value="ULD"/>
</dbReference>
<organism evidence="2 3">
    <name type="scientific">Parthenolecanium corni</name>
    <dbReference type="NCBI Taxonomy" id="536013"/>
    <lineage>
        <taxon>Eukaryota</taxon>
        <taxon>Metazoa</taxon>
        <taxon>Ecdysozoa</taxon>
        <taxon>Arthropoda</taxon>
        <taxon>Hexapoda</taxon>
        <taxon>Insecta</taxon>
        <taxon>Pterygota</taxon>
        <taxon>Neoptera</taxon>
        <taxon>Paraneoptera</taxon>
        <taxon>Hemiptera</taxon>
        <taxon>Sternorrhyncha</taxon>
        <taxon>Coccoidea</taxon>
        <taxon>Coccidae</taxon>
        <taxon>Parthenolecanium</taxon>
    </lineage>
</organism>
<dbReference type="AlphaFoldDB" id="A0AAN9T3Z9"/>
<proteinExistence type="predicted"/>
<dbReference type="EMBL" id="JBBCAQ010000037">
    <property type="protein sequence ID" value="KAK7573473.1"/>
    <property type="molecule type" value="Genomic_DNA"/>
</dbReference>
<protein>
    <recommendedName>
        <fullName evidence="1">CMP domain-containing protein</fullName>
    </recommendedName>
</protein>
<comment type="caution">
    <text evidence="2">The sequence shown here is derived from an EMBL/GenBank/DDBJ whole genome shotgun (WGS) entry which is preliminary data.</text>
</comment>
<evidence type="ECO:0000259" key="1">
    <source>
        <dbReference type="PROSITE" id="PS51982"/>
    </source>
</evidence>
<accession>A0AAN9T3Z9</accession>
<dbReference type="PROSITE" id="PS51982">
    <property type="entry name" value="CMP"/>
    <property type="match status" value="1"/>
</dbReference>
<sequence length="200" mass="22586">MNLNENFIQLFFFSDLAIHKIKKETQMGKTLSVRCIVESVPSSQFWDTSQTSTSNGQVELKRTVDVPTHTVMYNLVDEVLQKFGYPKEIALTARVLPLLATGCNDDFVDALQTANPILLAWLPSVPGITRKTRRLPTIRIQLPFYRKVKIYCVSGIILTRLHSFSPPPPRRTPSSFGYPALPLPPLYKPLRKKGGFAELL</sequence>
<feature type="domain" description="CMP" evidence="1">
    <location>
        <begin position="28"/>
        <end position="144"/>
    </location>
</feature>
<name>A0AAN9T3Z9_9HEMI</name>
<dbReference type="InterPro" id="IPR038224">
    <property type="entry name" value="SATB_ULD_sf"/>
</dbReference>
<reference evidence="2 3" key="1">
    <citation type="submission" date="2024-03" db="EMBL/GenBank/DDBJ databases">
        <title>Adaptation during the transition from Ophiocordyceps entomopathogen to insect associate is accompanied by gene loss and intensified selection.</title>
        <authorList>
            <person name="Ward C.M."/>
            <person name="Onetto C.A."/>
            <person name="Borneman A.R."/>
        </authorList>
    </citation>
    <scope>NUCLEOTIDE SEQUENCE [LARGE SCALE GENOMIC DNA]</scope>
    <source>
        <strain evidence="2">AWRI1</strain>
        <tissue evidence="2">Single Adult Female</tissue>
    </source>
</reference>